<dbReference type="Gene3D" id="3.30.1330.60">
    <property type="entry name" value="OmpA-like domain"/>
    <property type="match status" value="1"/>
</dbReference>
<organism evidence="4 5">
    <name type="scientific">Bacteroides faecichinchillae</name>
    <dbReference type="NCBI Taxonomy" id="871325"/>
    <lineage>
        <taxon>Bacteria</taxon>
        <taxon>Pseudomonadati</taxon>
        <taxon>Bacteroidota</taxon>
        <taxon>Bacteroidia</taxon>
        <taxon>Bacteroidales</taxon>
        <taxon>Bacteroidaceae</taxon>
        <taxon>Bacteroides</taxon>
    </lineage>
</organism>
<reference evidence="4 5" key="1">
    <citation type="submission" date="2016-11" db="EMBL/GenBank/DDBJ databases">
        <authorList>
            <person name="Jaros S."/>
            <person name="Januszkiewicz K."/>
            <person name="Wedrychowicz H."/>
        </authorList>
    </citation>
    <scope>NUCLEOTIDE SEQUENCE [LARGE SCALE GENOMIC DNA]</scope>
    <source>
        <strain evidence="4 5">DSM 26883</strain>
    </source>
</reference>
<evidence type="ECO:0000313" key="4">
    <source>
        <dbReference type="EMBL" id="SHE99105.1"/>
    </source>
</evidence>
<dbReference type="STRING" id="871325.SAMN05444349_10968"/>
<evidence type="ECO:0000259" key="3">
    <source>
        <dbReference type="PROSITE" id="PS51123"/>
    </source>
</evidence>
<proteinExistence type="predicted"/>
<dbReference type="PROSITE" id="PS51123">
    <property type="entry name" value="OMPA_2"/>
    <property type="match status" value="1"/>
</dbReference>
<dbReference type="RefSeq" id="WP_025074430.1">
    <property type="nucleotide sequence ID" value="NZ_FQVD01000009.1"/>
</dbReference>
<dbReference type="PANTHER" id="PTHR30329:SF21">
    <property type="entry name" value="LIPOPROTEIN YIAD-RELATED"/>
    <property type="match status" value="1"/>
</dbReference>
<accession>A0A1M4Y090</accession>
<evidence type="ECO:0000256" key="1">
    <source>
        <dbReference type="PROSITE-ProRule" id="PRU00473"/>
    </source>
</evidence>
<dbReference type="EMBL" id="FQVD01000009">
    <property type="protein sequence ID" value="SHE99105.1"/>
    <property type="molecule type" value="Genomic_DNA"/>
</dbReference>
<dbReference type="CDD" id="cd07185">
    <property type="entry name" value="OmpA_C-like"/>
    <property type="match status" value="1"/>
</dbReference>
<keyword evidence="5" id="KW-1185">Reference proteome</keyword>
<sequence>MKFKSIITFLTLAAAYVGVQAQEMNPNPWFIQGQLGASYSSGDANFGKLIAPSGAISFGKYFSPVWGARFSISGWQGRVGSEITKKAHGFYYGAATVDGLMNLSQLIRKYPERLFDVNVIAGIGFNRAFSSSVSSFMGRLGLQGSFQMNDALDFNIEVTANGVSDRWNGRDDHSIDTYFNLGLGFTYKFRTGYKCVTCISKEYPEMLYTEEEVNEMINQQRAKTVEKIIQKTDTVVINSETASSTKVVRGIRSHVGFGLAKTNIEESQVLNILAIVDYMKQFPNAKATIMGYADNGTGSREINLRLAKQRAEAVANQLINKYGISKDRLTVSSMKDREQPFQTNDWNRVVIIIAN</sequence>
<dbReference type="SUPFAM" id="SSF103088">
    <property type="entry name" value="OmpA-like"/>
    <property type="match status" value="1"/>
</dbReference>
<evidence type="ECO:0000313" key="5">
    <source>
        <dbReference type="Proteomes" id="UP000184436"/>
    </source>
</evidence>
<dbReference type="GO" id="GO:0016020">
    <property type="term" value="C:membrane"/>
    <property type="evidence" value="ECO:0007669"/>
    <property type="project" value="UniProtKB-UniRule"/>
</dbReference>
<feature type="domain" description="OmpA-like" evidence="3">
    <location>
        <begin position="244"/>
        <end position="355"/>
    </location>
</feature>
<keyword evidence="1" id="KW-0472">Membrane</keyword>
<feature type="signal peptide" evidence="2">
    <location>
        <begin position="1"/>
        <end position="21"/>
    </location>
</feature>
<gene>
    <name evidence="4" type="ORF">SAMN05444349_10968</name>
</gene>
<dbReference type="OrthoDB" id="1453138at2"/>
<dbReference type="InterPro" id="IPR036737">
    <property type="entry name" value="OmpA-like_sf"/>
</dbReference>
<feature type="chain" id="PRO_5030031196" evidence="2">
    <location>
        <begin position="22"/>
        <end position="355"/>
    </location>
</feature>
<name>A0A1M4Y090_9BACE</name>
<dbReference type="PANTHER" id="PTHR30329">
    <property type="entry name" value="STATOR ELEMENT OF FLAGELLAR MOTOR COMPLEX"/>
    <property type="match status" value="1"/>
</dbReference>
<dbReference type="InterPro" id="IPR050330">
    <property type="entry name" value="Bact_OuterMem_StrucFunc"/>
</dbReference>
<dbReference type="InterPro" id="IPR006665">
    <property type="entry name" value="OmpA-like"/>
</dbReference>
<evidence type="ECO:0000256" key="2">
    <source>
        <dbReference type="SAM" id="SignalP"/>
    </source>
</evidence>
<dbReference type="Proteomes" id="UP000184436">
    <property type="component" value="Unassembled WGS sequence"/>
</dbReference>
<protein>
    <submittedName>
        <fullName evidence="4">OmpA family protein</fullName>
    </submittedName>
</protein>
<keyword evidence="2" id="KW-0732">Signal</keyword>
<dbReference type="Pfam" id="PF00691">
    <property type="entry name" value="OmpA"/>
    <property type="match status" value="1"/>
</dbReference>
<dbReference type="AlphaFoldDB" id="A0A1M4Y090"/>